<evidence type="ECO:0000256" key="15">
    <source>
        <dbReference type="ARBA" id="ARBA00048679"/>
    </source>
</evidence>
<evidence type="ECO:0000256" key="8">
    <source>
        <dbReference type="ARBA" id="ARBA00022679"/>
    </source>
</evidence>
<evidence type="ECO:0000313" key="20">
    <source>
        <dbReference type="Proteomes" id="UP000053317"/>
    </source>
</evidence>
<comment type="catalytic activity">
    <reaction evidence="15">
        <text>L-seryl-[protein] + ATP = O-phospho-L-seryl-[protein] + ADP + H(+)</text>
        <dbReference type="Rhea" id="RHEA:17989"/>
        <dbReference type="Rhea" id="RHEA-COMP:9863"/>
        <dbReference type="Rhea" id="RHEA-COMP:11604"/>
        <dbReference type="ChEBI" id="CHEBI:15378"/>
        <dbReference type="ChEBI" id="CHEBI:29999"/>
        <dbReference type="ChEBI" id="CHEBI:30616"/>
        <dbReference type="ChEBI" id="CHEBI:83421"/>
        <dbReference type="ChEBI" id="CHEBI:456216"/>
        <dbReference type="EC" id="2.7.11.1"/>
    </reaction>
</comment>
<keyword evidence="12 16" id="KW-0067">ATP-binding</keyword>
<dbReference type="SUPFAM" id="SSF56112">
    <property type="entry name" value="Protein kinase-like (PK-like)"/>
    <property type="match status" value="1"/>
</dbReference>
<feature type="compositionally biased region" description="Polar residues" evidence="17">
    <location>
        <begin position="515"/>
        <end position="525"/>
    </location>
</feature>
<dbReference type="GO" id="GO:0005524">
    <property type="term" value="F:ATP binding"/>
    <property type="evidence" value="ECO:0007669"/>
    <property type="project" value="UniProtKB-UniRule"/>
</dbReference>
<dbReference type="FunFam" id="1.10.510.10:FF:000411">
    <property type="entry name" value="Probable Ste20-like kinase Don3"/>
    <property type="match status" value="1"/>
</dbReference>
<dbReference type="InterPro" id="IPR000719">
    <property type="entry name" value="Prot_kinase_dom"/>
</dbReference>
<feature type="domain" description="Protein kinase" evidence="18">
    <location>
        <begin position="7"/>
        <end position="257"/>
    </location>
</feature>
<dbReference type="GO" id="GO:0004674">
    <property type="term" value="F:protein serine/threonine kinase activity"/>
    <property type="evidence" value="ECO:0007669"/>
    <property type="project" value="UniProtKB-KW"/>
</dbReference>
<dbReference type="SMART" id="SM00220">
    <property type="entry name" value="S_TKc"/>
    <property type="match status" value="1"/>
</dbReference>
<dbReference type="InterPro" id="IPR011009">
    <property type="entry name" value="Kinase-like_dom_sf"/>
</dbReference>
<dbReference type="OrthoDB" id="248923at2759"/>
<keyword evidence="8" id="KW-0808">Transferase</keyword>
<organism evidence="19 20">
    <name type="scientific">Phaeomoniella chlamydospora</name>
    <name type="common">Phaeoacremonium chlamydosporum</name>
    <dbReference type="NCBI Taxonomy" id="158046"/>
    <lineage>
        <taxon>Eukaryota</taxon>
        <taxon>Fungi</taxon>
        <taxon>Dikarya</taxon>
        <taxon>Ascomycota</taxon>
        <taxon>Pezizomycotina</taxon>
        <taxon>Eurotiomycetes</taxon>
        <taxon>Chaetothyriomycetidae</taxon>
        <taxon>Phaeomoniellales</taxon>
        <taxon>Phaeomoniellaceae</taxon>
        <taxon>Phaeomoniella</taxon>
    </lineage>
</organism>
<evidence type="ECO:0000256" key="3">
    <source>
        <dbReference type="ARBA" id="ARBA00008874"/>
    </source>
</evidence>
<proteinExistence type="inferred from homology"/>
<evidence type="ECO:0000256" key="2">
    <source>
        <dbReference type="ARBA" id="ARBA00004496"/>
    </source>
</evidence>
<evidence type="ECO:0000256" key="10">
    <source>
        <dbReference type="ARBA" id="ARBA00022741"/>
    </source>
</evidence>
<evidence type="ECO:0000256" key="17">
    <source>
        <dbReference type="SAM" id="MobiDB-lite"/>
    </source>
</evidence>
<evidence type="ECO:0000256" key="14">
    <source>
        <dbReference type="ARBA" id="ARBA00047899"/>
    </source>
</evidence>
<feature type="binding site" evidence="16">
    <location>
        <position position="36"/>
    </location>
    <ligand>
        <name>ATP</name>
        <dbReference type="ChEBI" id="CHEBI:30616"/>
    </ligand>
</feature>
<reference evidence="19 20" key="1">
    <citation type="submission" date="2015-05" db="EMBL/GenBank/DDBJ databases">
        <title>Distinctive expansion of gene families associated with plant cell wall degradation and secondary metabolism in the genomes of grapevine trunk pathogens.</title>
        <authorList>
            <person name="Lawrence D.P."/>
            <person name="Travadon R."/>
            <person name="Rolshausen P.E."/>
            <person name="Baumgartner K."/>
        </authorList>
    </citation>
    <scope>NUCLEOTIDE SEQUENCE [LARGE SCALE GENOMIC DNA]</scope>
    <source>
        <strain evidence="19">UCRPC4</strain>
    </source>
</reference>
<dbReference type="AlphaFoldDB" id="A0A0G2F182"/>
<keyword evidence="5" id="KW-0963">Cytoplasm</keyword>
<keyword evidence="20" id="KW-1185">Reference proteome</keyword>
<sequence length="670" mass="73312">MDPETIYTKQACIGGGSFGKVYKGVDKRSGQAVAIKIIDVENAEDEVEDIIQEIAILSELNSPYVTKYHGSYLKGSDLWIVMEFCSGGSCSDLMRAGLIPEEYITIIIKELLLGLDYLHSDKKLHRDIKAANILLGANGQVKLADFGVSGQLSATMTKKNTFVGTPFWMAPEVIKQSGYDHKADIWSLGITAVELAIGEPPYSEIHPMKVLFLIPKNPPPTLDGNFSKVFKDFVELCLRKDPRERPSAKELLKHPFVRRAKKTTYLTELIERYERWQAVHGNKSETEEDDYPYHQPQRPINEEEQDLWDFGTVRPVGGRGGGLRPMTDAATNSRTSVSSQTSGESDFQNTVKPPASPPKSPIKNAFMDQTPLSPSVAAKVPLPASPMKQPSEQRSPAKTPAYLARPPAPVEKQSPGSVEYDKKLQAELARDMGSINITSSPFEDDQKADTAAPNPPAKDPVRKISPMQIPEIPPFKGPIGRGPVLQKVPHQPASPPSRPAGQQPLPSFPPKSGVLRSSPTLQQPLPNFKPPEPQPRKSTESTTSTSSAASSAAPSPFLGSNTQPPPPPEMTALNSVVLPALQAALNRRTHNLKDLTTKNKPTTQAEAELRQRQLYSHEKLRKLVIKAAGVFNEIEKRDSEAPVGMGGDVSSFLEGFLEEVLVRVEAGDEP</sequence>
<evidence type="ECO:0000256" key="13">
    <source>
        <dbReference type="ARBA" id="ARBA00022842"/>
    </source>
</evidence>
<dbReference type="Pfam" id="PF00069">
    <property type="entry name" value="Pkinase"/>
    <property type="match status" value="1"/>
</dbReference>
<dbReference type="GO" id="GO:0005737">
    <property type="term" value="C:cytoplasm"/>
    <property type="evidence" value="ECO:0007669"/>
    <property type="project" value="UniProtKB-SubCell"/>
</dbReference>
<keyword evidence="11 19" id="KW-0418">Kinase</keyword>
<comment type="cofactor">
    <cofactor evidence="1">
        <name>Mg(2+)</name>
        <dbReference type="ChEBI" id="CHEBI:18420"/>
    </cofactor>
</comment>
<keyword evidence="6" id="KW-0723">Serine/threonine-protein kinase</keyword>
<name>A0A0G2F182_PHACM</name>
<feature type="region of interest" description="Disordered" evidence="17">
    <location>
        <begin position="281"/>
        <end position="573"/>
    </location>
</feature>
<dbReference type="GO" id="GO:0046872">
    <property type="term" value="F:metal ion binding"/>
    <property type="evidence" value="ECO:0007669"/>
    <property type="project" value="UniProtKB-KW"/>
</dbReference>
<evidence type="ECO:0000256" key="7">
    <source>
        <dbReference type="ARBA" id="ARBA00022553"/>
    </source>
</evidence>
<evidence type="ECO:0000256" key="12">
    <source>
        <dbReference type="ARBA" id="ARBA00022840"/>
    </source>
</evidence>
<protein>
    <recommendedName>
        <fullName evidence="4">non-specific serine/threonine protein kinase</fullName>
        <ecNumber evidence="4">2.7.11.1</ecNumber>
    </recommendedName>
</protein>
<evidence type="ECO:0000256" key="9">
    <source>
        <dbReference type="ARBA" id="ARBA00022723"/>
    </source>
</evidence>
<dbReference type="EC" id="2.7.11.1" evidence="4"/>
<evidence type="ECO:0000256" key="1">
    <source>
        <dbReference type="ARBA" id="ARBA00001946"/>
    </source>
</evidence>
<evidence type="ECO:0000259" key="18">
    <source>
        <dbReference type="PROSITE" id="PS50011"/>
    </source>
</evidence>
<comment type="caution">
    <text evidence="19">The sequence shown here is derived from an EMBL/GenBank/DDBJ whole genome shotgun (WGS) entry which is preliminary data.</text>
</comment>
<evidence type="ECO:0000313" key="19">
    <source>
        <dbReference type="EMBL" id="KKY28094.1"/>
    </source>
</evidence>
<dbReference type="InterPro" id="IPR050629">
    <property type="entry name" value="STE20/SPS1-PAK"/>
</dbReference>
<feature type="compositionally biased region" description="Low complexity" evidence="17">
    <location>
        <begin position="540"/>
        <end position="556"/>
    </location>
</feature>
<keyword evidence="9" id="KW-0479">Metal-binding</keyword>
<evidence type="ECO:0000256" key="11">
    <source>
        <dbReference type="ARBA" id="ARBA00022777"/>
    </source>
</evidence>
<dbReference type="Proteomes" id="UP000053317">
    <property type="component" value="Unassembled WGS sequence"/>
</dbReference>
<dbReference type="FunFam" id="3.30.200.20:FF:000488">
    <property type="entry name" value="Related to severin kinase"/>
    <property type="match status" value="1"/>
</dbReference>
<comment type="catalytic activity">
    <reaction evidence="14">
        <text>L-threonyl-[protein] + ATP = O-phospho-L-threonyl-[protein] + ADP + H(+)</text>
        <dbReference type="Rhea" id="RHEA:46608"/>
        <dbReference type="Rhea" id="RHEA-COMP:11060"/>
        <dbReference type="Rhea" id="RHEA-COMP:11605"/>
        <dbReference type="ChEBI" id="CHEBI:15378"/>
        <dbReference type="ChEBI" id="CHEBI:30013"/>
        <dbReference type="ChEBI" id="CHEBI:30616"/>
        <dbReference type="ChEBI" id="CHEBI:61977"/>
        <dbReference type="ChEBI" id="CHEBI:456216"/>
        <dbReference type="EC" id="2.7.11.1"/>
    </reaction>
</comment>
<evidence type="ECO:0000256" key="6">
    <source>
        <dbReference type="ARBA" id="ARBA00022527"/>
    </source>
</evidence>
<evidence type="ECO:0000256" key="4">
    <source>
        <dbReference type="ARBA" id="ARBA00012513"/>
    </source>
</evidence>
<keyword evidence="7" id="KW-0597">Phosphoprotein</keyword>
<keyword evidence="13" id="KW-0460">Magnesium</keyword>
<gene>
    <name evidence="19" type="ORF">UCRPC4_g00674</name>
</gene>
<dbReference type="PROSITE" id="PS00107">
    <property type="entry name" value="PROTEIN_KINASE_ATP"/>
    <property type="match status" value="1"/>
</dbReference>
<dbReference type="Gene3D" id="3.30.200.20">
    <property type="entry name" value="Phosphorylase Kinase, domain 1"/>
    <property type="match status" value="1"/>
</dbReference>
<dbReference type="PANTHER" id="PTHR48012">
    <property type="entry name" value="STERILE20-LIKE KINASE, ISOFORM B-RELATED"/>
    <property type="match status" value="1"/>
</dbReference>
<keyword evidence="10 16" id="KW-0547">Nucleotide-binding</keyword>
<accession>A0A0G2F182</accession>
<comment type="subcellular location">
    <subcellularLocation>
        <location evidence="2">Cytoplasm</location>
    </subcellularLocation>
</comment>
<dbReference type="EMBL" id="LCWF01000016">
    <property type="protein sequence ID" value="KKY28094.1"/>
    <property type="molecule type" value="Genomic_DNA"/>
</dbReference>
<dbReference type="CDD" id="cd06609">
    <property type="entry name" value="STKc_MST3_like"/>
    <property type="match status" value="1"/>
</dbReference>
<dbReference type="Gene3D" id="1.10.510.10">
    <property type="entry name" value="Transferase(Phosphotransferase) domain 1"/>
    <property type="match status" value="1"/>
</dbReference>
<dbReference type="PANTHER" id="PTHR48012:SF10">
    <property type="entry name" value="FI20177P1"/>
    <property type="match status" value="1"/>
</dbReference>
<evidence type="ECO:0000256" key="5">
    <source>
        <dbReference type="ARBA" id="ARBA00022490"/>
    </source>
</evidence>
<reference evidence="19 20" key="2">
    <citation type="submission" date="2015-05" db="EMBL/GenBank/DDBJ databases">
        <authorList>
            <person name="Morales-Cruz A."/>
            <person name="Amrine K.C."/>
            <person name="Cantu D."/>
        </authorList>
    </citation>
    <scope>NUCLEOTIDE SEQUENCE [LARGE SCALE GENOMIC DNA]</scope>
    <source>
        <strain evidence="19">UCRPC4</strain>
    </source>
</reference>
<feature type="compositionally biased region" description="Polar residues" evidence="17">
    <location>
        <begin position="329"/>
        <end position="351"/>
    </location>
</feature>
<feature type="compositionally biased region" description="Basic and acidic residues" evidence="17">
    <location>
        <begin position="419"/>
        <end position="430"/>
    </location>
</feature>
<evidence type="ECO:0000256" key="16">
    <source>
        <dbReference type="PROSITE-ProRule" id="PRU10141"/>
    </source>
</evidence>
<dbReference type="InterPro" id="IPR017441">
    <property type="entry name" value="Protein_kinase_ATP_BS"/>
</dbReference>
<dbReference type="PROSITE" id="PS50011">
    <property type="entry name" value="PROTEIN_KINASE_DOM"/>
    <property type="match status" value="1"/>
</dbReference>
<comment type="similarity">
    <text evidence="3">Belongs to the protein kinase superfamily. STE Ser/Thr protein kinase family. STE20 subfamily.</text>
</comment>